<dbReference type="Proteomes" id="UP000320762">
    <property type="component" value="Unassembled WGS sequence"/>
</dbReference>
<dbReference type="SUPFAM" id="SSF52047">
    <property type="entry name" value="RNI-like"/>
    <property type="match status" value="1"/>
</dbReference>
<evidence type="ECO:0008006" key="3">
    <source>
        <dbReference type="Google" id="ProtNLM"/>
    </source>
</evidence>
<evidence type="ECO:0000313" key="1">
    <source>
        <dbReference type="EMBL" id="TRM61418.1"/>
    </source>
</evidence>
<dbReference type="OrthoDB" id="2269034at2759"/>
<keyword evidence="2" id="KW-1185">Reference proteome</keyword>
<dbReference type="AlphaFoldDB" id="A0A550C9E0"/>
<dbReference type="Gene3D" id="3.80.10.10">
    <property type="entry name" value="Ribonuclease Inhibitor"/>
    <property type="match status" value="1"/>
</dbReference>
<gene>
    <name evidence="1" type="ORF">BD626DRAFT_500959</name>
</gene>
<proteinExistence type="predicted"/>
<protein>
    <recommendedName>
        <fullName evidence="3">F-box domain-containing protein</fullName>
    </recommendedName>
</protein>
<reference evidence="1 2" key="1">
    <citation type="journal article" date="2019" name="New Phytol.">
        <title>Comparative genomics reveals unique wood-decay strategies and fruiting body development in the Schizophyllaceae.</title>
        <authorList>
            <person name="Almasi E."/>
            <person name="Sahu N."/>
            <person name="Krizsan K."/>
            <person name="Balint B."/>
            <person name="Kovacs G.M."/>
            <person name="Kiss B."/>
            <person name="Cseklye J."/>
            <person name="Drula E."/>
            <person name="Henrissat B."/>
            <person name="Nagy I."/>
            <person name="Chovatia M."/>
            <person name="Adam C."/>
            <person name="LaButti K."/>
            <person name="Lipzen A."/>
            <person name="Riley R."/>
            <person name="Grigoriev I.V."/>
            <person name="Nagy L.G."/>
        </authorList>
    </citation>
    <scope>NUCLEOTIDE SEQUENCE [LARGE SCALE GENOMIC DNA]</scope>
    <source>
        <strain evidence="1 2">NL-1724</strain>
    </source>
</reference>
<comment type="caution">
    <text evidence="1">The sequence shown here is derived from an EMBL/GenBank/DDBJ whole genome shotgun (WGS) entry which is preliminary data.</text>
</comment>
<dbReference type="EMBL" id="VDMD01000016">
    <property type="protein sequence ID" value="TRM61418.1"/>
    <property type="molecule type" value="Genomic_DNA"/>
</dbReference>
<sequence>MPTELSKRSGRHPFPTFLPSSHFAPPFVCAWWRDVTIQTPHLQPMYALDLANQTLHSRYTNVDGGLPTLPYARLRLWIHSTVPNSQLPSELEVLPSLATHASRWREVKLDCGLWPVLEYIGTKLPLPHLEKLQLHYETNASWWTDAKTSDHVSFFEQAPALRALVLYNRQSLPSGITSLPFSLPWTQLTDLTVNPQITPALCLDILCSCTSLQKLTLREDPWQRASGPPPRTLRTGIFRGRSFTVEVLDGSHALPFLEAVSAPCITKFDLTVSRNIQIEPLLSFFDKSHCGLLHLKLSWADEYPTAAEFEQIITRFPALQHLHLHLAFHHKIATLFRGLQGHAIAMRALANTLIGTLCSLRRSGKLSKLTALHFGSEFDCEWRTVRDQLVPTFVHDMPVRELWLETPLEKDEWVNELPSLSQKVELYGMQSCFDMKAPFRRYDMF</sequence>
<accession>A0A550C9E0</accession>
<evidence type="ECO:0000313" key="2">
    <source>
        <dbReference type="Proteomes" id="UP000320762"/>
    </source>
</evidence>
<name>A0A550C9E0_9AGAR</name>
<organism evidence="1 2">
    <name type="scientific">Schizophyllum amplum</name>
    <dbReference type="NCBI Taxonomy" id="97359"/>
    <lineage>
        <taxon>Eukaryota</taxon>
        <taxon>Fungi</taxon>
        <taxon>Dikarya</taxon>
        <taxon>Basidiomycota</taxon>
        <taxon>Agaricomycotina</taxon>
        <taxon>Agaricomycetes</taxon>
        <taxon>Agaricomycetidae</taxon>
        <taxon>Agaricales</taxon>
        <taxon>Schizophyllaceae</taxon>
        <taxon>Schizophyllum</taxon>
    </lineage>
</organism>
<dbReference type="InterPro" id="IPR032675">
    <property type="entry name" value="LRR_dom_sf"/>
</dbReference>